<evidence type="ECO:0000256" key="1">
    <source>
        <dbReference type="SAM" id="MobiDB-lite"/>
    </source>
</evidence>
<gene>
    <name evidence="2" type="ORF">GJ689_12305</name>
    <name evidence="3" type="ORF">RHODGE_RHODGE_00618</name>
</gene>
<dbReference type="EMBL" id="UWOC01000034">
    <property type="protein sequence ID" value="VCU07527.1"/>
    <property type="molecule type" value="Genomic_DNA"/>
</dbReference>
<evidence type="ECO:0000313" key="2">
    <source>
        <dbReference type="EMBL" id="MTW16985.1"/>
    </source>
</evidence>
<dbReference type="Proteomes" id="UP000438991">
    <property type="component" value="Unassembled WGS sequence"/>
</dbReference>
<proteinExistence type="predicted"/>
<evidence type="ECO:0000313" key="4">
    <source>
        <dbReference type="Proteomes" id="UP000289200"/>
    </source>
</evidence>
<reference evidence="3" key="1">
    <citation type="submission" date="2018-10" db="EMBL/GenBank/DDBJ databases">
        <authorList>
            <person name="Peiro R."/>
            <person name="Begona"/>
            <person name="Cbmso G."/>
            <person name="Lopez M."/>
            <person name="Gonzalez S."/>
            <person name="Sacristan E."/>
            <person name="Castillo E."/>
        </authorList>
    </citation>
    <scope>NUCLEOTIDE SEQUENCE</scope>
    <source>
        <strain evidence="3">Rhod_genome</strain>
    </source>
</reference>
<dbReference type="EMBL" id="WNKV01000008">
    <property type="protein sequence ID" value="MTW16985.1"/>
    <property type="molecule type" value="Genomic_DNA"/>
</dbReference>
<keyword evidence="4" id="KW-1185">Reference proteome</keyword>
<dbReference type="InterPro" id="IPR018772">
    <property type="entry name" value="Transcription_activator_HlyU"/>
</dbReference>
<reference evidence="2 5" key="3">
    <citation type="submission" date="2019-11" db="EMBL/GenBank/DDBJ databases">
        <title>Whole-genome sequence of Rhodoplanes serenus DSM 18633, type strain.</title>
        <authorList>
            <person name="Kyndt J.A."/>
            <person name="Meyer T.E."/>
        </authorList>
    </citation>
    <scope>NUCLEOTIDE SEQUENCE [LARGE SCALE GENOMIC DNA]</scope>
    <source>
        <strain evidence="2 5">DSM 18633</strain>
    </source>
</reference>
<dbReference type="Proteomes" id="UP000289200">
    <property type="component" value="Unassembled WGS sequence"/>
</dbReference>
<dbReference type="OrthoDB" id="9800971at2"/>
<feature type="region of interest" description="Disordered" evidence="1">
    <location>
        <begin position="1"/>
        <end position="21"/>
    </location>
</feature>
<dbReference type="AlphaFoldDB" id="A0A3S4FAS9"/>
<organism evidence="3 4">
    <name type="scientific">Rhodoplanes serenus</name>
    <dbReference type="NCBI Taxonomy" id="200615"/>
    <lineage>
        <taxon>Bacteria</taxon>
        <taxon>Pseudomonadati</taxon>
        <taxon>Pseudomonadota</taxon>
        <taxon>Alphaproteobacteria</taxon>
        <taxon>Hyphomicrobiales</taxon>
        <taxon>Nitrobacteraceae</taxon>
        <taxon>Rhodoplanes</taxon>
    </lineage>
</organism>
<protein>
    <recommendedName>
        <fullName evidence="6">Transcriptional activator HlyU</fullName>
    </recommendedName>
</protein>
<dbReference type="Pfam" id="PF10115">
    <property type="entry name" value="HlyU"/>
    <property type="match status" value="1"/>
</dbReference>
<accession>A0A3S4FAS9</accession>
<comment type="caution">
    <text evidence="3">The sequence shown here is derived from an EMBL/GenBank/DDBJ whole genome shotgun (WGS) entry which is preliminary data.</text>
</comment>
<sequence length="97" mass="10612">MSFWKTLFGGGPASSHAAAAPQGEPVEYNGYVIRPAPFRNDGGQYQTAGSIEKDVDGVRKEHRFIRADSHASLEEATTFTVAKARQIVDLQGDRIFD</sequence>
<evidence type="ECO:0008006" key="6">
    <source>
        <dbReference type="Google" id="ProtNLM"/>
    </source>
</evidence>
<reference evidence="4" key="2">
    <citation type="submission" date="2018-10" db="EMBL/GenBank/DDBJ databases">
        <authorList>
            <person name="Peiro R."/>
            <person name="Begona"/>
            <person name="Cbmso G."/>
            <person name="Lopez M."/>
            <person name="Gonzalez S."/>
            <person name="Sacristan E."/>
            <person name="Castillo E."/>
        </authorList>
    </citation>
    <scope>NUCLEOTIDE SEQUENCE [LARGE SCALE GENOMIC DNA]</scope>
</reference>
<dbReference type="RefSeq" id="WP_129607720.1">
    <property type="nucleotide sequence ID" value="NZ_UWOC01000034.1"/>
</dbReference>
<evidence type="ECO:0000313" key="3">
    <source>
        <dbReference type="EMBL" id="VCU07527.1"/>
    </source>
</evidence>
<evidence type="ECO:0000313" key="5">
    <source>
        <dbReference type="Proteomes" id="UP000438991"/>
    </source>
</evidence>
<name>A0A3S4FAS9_9BRAD</name>